<evidence type="ECO:0000313" key="3">
    <source>
        <dbReference type="Proteomes" id="UP000283634"/>
    </source>
</evidence>
<feature type="transmembrane region" description="Helical" evidence="1">
    <location>
        <begin position="110"/>
        <end position="134"/>
    </location>
</feature>
<keyword evidence="1" id="KW-0472">Membrane</keyword>
<dbReference type="OMA" id="YPGPGKA"/>
<name>A0A422NNS7_TRYRA</name>
<keyword evidence="1" id="KW-1133">Transmembrane helix</keyword>
<evidence type="ECO:0000256" key="1">
    <source>
        <dbReference type="SAM" id="Phobius"/>
    </source>
</evidence>
<comment type="caution">
    <text evidence="2">The sequence shown here is derived from an EMBL/GenBank/DDBJ whole genome shotgun (WGS) entry which is preliminary data.</text>
</comment>
<protein>
    <submittedName>
        <fullName evidence="2">Uncharacterized protein</fullName>
    </submittedName>
</protein>
<organism evidence="2 3">
    <name type="scientific">Trypanosoma rangeli</name>
    <dbReference type="NCBI Taxonomy" id="5698"/>
    <lineage>
        <taxon>Eukaryota</taxon>
        <taxon>Discoba</taxon>
        <taxon>Euglenozoa</taxon>
        <taxon>Kinetoplastea</taxon>
        <taxon>Metakinetoplastina</taxon>
        <taxon>Trypanosomatida</taxon>
        <taxon>Trypanosomatidae</taxon>
        <taxon>Trypanosoma</taxon>
        <taxon>Herpetosoma</taxon>
    </lineage>
</organism>
<reference evidence="2 3" key="1">
    <citation type="journal article" date="2018" name="BMC Genomics">
        <title>Genomic comparison of Trypanosoma conorhini and Trypanosoma rangeli to Trypanosoma cruzi strains of high and low virulence.</title>
        <authorList>
            <person name="Bradwell K.R."/>
            <person name="Koparde V.N."/>
            <person name="Matveyev A.V."/>
            <person name="Serrano M.G."/>
            <person name="Alves J.M."/>
            <person name="Parikh H."/>
            <person name="Huang B."/>
            <person name="Lee V."/>
            <person name="Espinosa-Alvarez O."/>
            <person name="Ortiz P.A."/>
            <person name="Costa-Martins A.G."/>
            <person name="Teixeira M.M."/>
            <person name="Buck G.A."/>
        </authorList>
    </citation>
    <scope>NUCLEOTIDE SEQUENCE [LARGE SCALE GENOMIC DNA]</scope>
    <source>
        <strain evidence="2 3">AM80</strain>
    </source>
</reference>
<dbReference type="AlphaFoldDB" id="A0A422NNS7"/>
<sequence>MTLEAAIVSDINTKLMRKFAFNTTVVTNSLAADKNLEVHVTVTQTLLPDALTPELQNIWGPEEVNSMITRADFHTTLVPYPGPGKAVLVSVHAPDKRKAFNTCTGACKGAILVGVVVAAGMIVTTLVVLFCICCRCAT</sequence>
<dbReference type="GeneID" id="40327496"/>
<dbReference type="OrthoDB" id="251529at2759"/>
<accession>A0A422NNS7</accession>
<keyword evidence="3" id="KW-1185">Reference proteome</keyword>
<dbReference type="Proteomes" id="UP000283634">
    <property type="component" value="Unassembled WGS sequence"/>
</dbReference>
<evidence type="ECO:0000313" key="2">
    <source>
        <dbReference type="EMBL" id="RNF07076.1"/>
    </source>
</evidence>
<proteinExistence type="predicted"/>
<keyword evidence="1" id="KW-0812">Transmembrane</keyword>
<dbReference type="VEuPathDB" id="TriTrypDB:TRSC58_05206"/>
<dbReference type="RefSeq" id="XP_029239610.1">
    <property type="nucleotide sequence ID" value="XM_029380526.1"/>
</dbReference>
<dbReference type="EMBL" id="MKGL01000094">
    <property type="protein sequence ID" value="RNF07076.1"/>
    <property type="molecule type" value="Genomic_DNA"/>
</dbReference>
<gene>
    <name evidence="2" type="ORF">TraAM80_03563</name>
</gene>